<reference evidence="2 3" key="1">
    <citation type="journal article" date="2016" name="Syst. Appl. Microbiol.">
        <title>Vibrio bivalvicida sp. nov., a novel larval pathogen for bivalve molluscs reared in a hatchery.</title>
        <authorList>
            <person name="Dubert J."/>
            <person name="Romalde J.L."/>
            <person name="Prado S."/>
            <person name="Barja J.L."/>
        </authorList>
    </citation>
    <scope>NUCLEOTIDE SEQUENCE [LARGE SCALE GENOMIC DNA]</scope>
    <source>
        <strain evidence="2 3">605</strain>
    </source>
</reference>
<feature type="signal peptide" evidence="1">
    <location>
        <begin position="1"/>
        <end position="34"/>
    </location>
</feature>
<dbReference type="InterPro" id="IPR036249">
    <property type="entry name" value="Thioredoxin-like_sf"/>
</dbReference>
<evidence type="ECO:0000313" key="2">
    <source>
        <dbReference type="EMBL" id="OAJ95165.1"/>
    </source>
</evidence>
<protein>
    <submittedName>
        <fullName evidence="2">Disulfide bond formation protein DsbA</fullName>
    </submittedName>
</protein>
<dbReference type="PANTHER" id="PTHR35891:SF3">
    <property type="entry name" value="THIOL:DISULFIDE INTERCHANGE PROTEIN DSBL"/>
    <property type="match status" value="1"/>
</dbReference>
<organism evidence="2 3">
    <name type="scientific">Vibrio bivalvicida</name>
    <dbReference type="NCBI Taxonomy" id="1276888"/>
    <lineage>
        <taxon>Bacteria</taxon>
        <taxon>Pseudomonadati</taxon>
        <taxon>Pseudomonadota</taxon>
        <taxon>Gammaproteobacteria</taxon>
        <taxon>Vibrionales</taxon>
        <taxon>Vibrionaceae</taxon>
        <taxon>Vibrio</taxon>
        <taxon>Vibrio oreintalis group</taxon>
    </lineage>
</organism>
<evidence type="ECO:0000256" key="1">
    <source>
        <dbReference type="SAM" id="SignalP"/>
    </source>
</evidence>
<comment type="caution">
    <text evidence="2">The sequence shown here is derived from an EMBL/GenBank/DDBJ whole genome shotgun (WGS) entry which is preliminary data.</text>
</comment>
<evidence type="ECO:0000313" key="3">
    <source>
        <dbReference type="Proteomes" id="UP000078406"/>
    </source>
</evidence>
<dbReference type="AlphaFoldDB" id="A0A177Y3V8"/>
<dbReference type="RefSeq" id="WP_054962132.1">
    <property type="nucleotide sequence ID" value="NZ_LLEI02000021.1"/>
</dbReference>
<dbReference type="Gene3D" id="3.40.30.10">
    <property type="entry name" value="Glutaredoxin"/>
    <property type="match status" value="1"/>
</dbReference>
<dbReference type="SUPFAM" id="SSF52833">
    <property type="entry name" value="Thioredoxin-like"/>
    <property type="match status" value="1"/>
</dbReference>
<name>A0A177Y3V8_9VIBR</name>
<accession>A0A177Y3V8</accession>
<dbReference type="Proteomes" id="UP000078406">
    <property type="component" value="Unassembled WGS sequence"/>
</dbReference>
<sequence length="209" mass="23386">MKFSKQVKNTACFYLISIVLVMSVVAKHSSKAYADTFEENVHYVTLDKEATIEPQVKVFYTPFCRPCAIVHTPLLTMAERAGITFVDVPVDFGPLGKDIQASIATANRQEIGHDYVNELISRIHVRPSEAPRNREDLVDLIERCGGDASDFRSGCEDVREDVENFDQLTKQYYINATPTIVVNGNKRINLGSLMSLSELEQLLIELSGV</sequence>
<keyword evidence="1" id="KW-0732">Signal</keyword>
<dbReference type="InterPro" id="IPR050824">
    <property type="entry name" value="Thiol_disulfide_DsbA"/>
</dbReference>
<dbReference type="PANTHER" id="PTHR35891">
    <property type="entry name" value="THIOL:DISULFIDE INTERCHANGE PROTEIN DSBA"/>
    <property type="match status" value="1"/>
</dbReference>
<dbReference type="EMBL" id="LLEI02000021">
    <property type="protein sequence ID" value="OAJ95165.1"/>
    <property type="molecule type" value="Genomic_DNA"/>
</dbReference>
<feature type="chain" id="PRO_5008079529" evidence="1">
    <location>
        <begin position="35"/>
        <end position="209"/>
    </location>
</feature>
<gene>
    <name evidence="2" type="ORF">APB76_07740</name>
</gene>
<proteinExistence type="predicted"/>